<dbReference type="SMART" id="SM00028">
    <property type="entry name" value="TPR"/>
    <property type="match status" value="4"/>
</dbReference>
<evidence type="ECO:0000256" key="9">
    <source>
        <dbReference type="SAM" id="Coils"/>
    </source>
</evidence>
<evidence type="ECO:0000259" key="11">
    <source>
        <dbReference type="PROSITE" id="PS50109"/>
    </source>
</evidence>
<dbReference type="InterPro" id="IPR050351">
    <property type="entry name" value="BphY/WalK/GraS-like"/>
</dbReference>
<protein>
    <recommendedName>
        <fullName evidence="2">histidine kinase</fullName>
        <ecNumber evidence="2">2.7.13.3</ecNumber>
    </recommendedName>
</protein>
<reference evidence="12 13" key="1">
    <citation type="submission" date="2014-09" db="EMBL/GenBank/DDBJ databases">
        <title>Genome sequence of Flavobacterium aquidurense RC62.</title>
        <authorList>
            <person name="Kim J.F."/>
            <person name="Kwak M.-J."/>
        </authorList>
    </citation>
    <scope>NUCLEOTIDE SEQUENCE [LARGE SCALE GENOMIC DNA]</scope>
    <source>
        <strain evidence="12 13">RC62</strain>
    </source>
</reference>
<sequence>MFLYDTMMTQKAHNFLLTFLFLPLFIFSQQEKGANYFEVAIQKKVRSLKSKNNFNKAQYFFFKEEWDSTLVYSMKQLNSNIDIETKQYCHYFRGYSLRKKGLYKQSSIEFGFINKSFQYYYLVDNNIGLLFYYEKKFNEAIIYFLKAEKEILENKDESEITDIYTNIGICYLHLNQYAKAESYLKKDVLLNPKQITKSVVRSNINIANFYYEQYKDLQAISYFKKAYKLSKNIKDFNLKQTTAFNMAVVEENRGDYKKALEYRKEAEDLKDSLNNQNKIWAVADFEKKFAVAQKQKQIKVLQVENKLKNTERNSLFFAAIGLLLILTGGVYLYGQKVKNAKTILLQKNKLDELNATKDQLFSIVSHDLRSSVNALKTSNSKLSATLETKNYDELNRLIIRNSTIANGAYSLLDNLLHWAMLQTKQLYFHKESIHLYSIIQQIEYNYKPLLLDKAITFENSVSKNIFIYVDLDSLKIVLRNLLDNAIKFSNENGKISFYTQETNPDFSDLIIQDNGIGMSHETIKELLTDSELLAKKSNSEIIGTGLGLQLCKQMIKKNSGTLNIESEINKGTKMILTFPKTRTNG</sequence>
<keyword evidence="10" id="KW-0472">Membrane</keyword>
<dbReference type="SUPFAM" id="SSF48452">
    <property type="entry name" value="TPR-like"/>
    <property type="match status" value="1"/>
</dbReference>
<evidence type="ECO:0000256" key="1">
    <source>
        <dbReference type="ARBA" id="ARBA00000085"/>
    </source>
</evidence>
<keyword evidence="9" id="KW-0175">Coiled coil</keyword>
<feature type="transmembrane region" description="Helical" evidence="10">
    <location>
        <begin position="315"/>
        <end position="334"/>
    </location>
</feature>
<dbReference type="RefSeq" id="WP_245176841.1">
    <property type="nucleotide sequence ID" value="NZ_JRLF01000014.1"/>
</dbReference>
<evidence type="ECO:0000256" key="8">
    <source>
        <dbReference type="PROSITE-ProRule" id="PRU00339"/>
    </source>
</evidence>
<keyword evidence="5 12" id="KW-0418">Kinase</keyword>
<evidence type="ECO:0000313" key="13">
    <source>
        <dbReference type="Proteomes" id="UP000050443"/>
    </source>
</evidence>
<dbReference type="PRINTS" id="PR00344">
    <property type="entry name" value="BCTRLSENSOR"/>
</dbReference>
<dbReference type="PATRIC" id="fig|362413.3.peg.1768"/>
<dbReference type="PROSITE" id="PS50109">
    <property type="entry name" value="HIS_KIN"/>
    <property type="match status" value="1"/>
</dbReference>
<evidence type="ECO:0000313" key="12">
    <source>
        <dbReference type="EMBL" id="KQB38460.1"/>
    </source>
</evidence>
<dbReference type="Gene3D" id="1.10.287.130">
    <property type="match status" value="1"/>
</dbReference>
<dbReference type="InterPro" id="IPR011990">
    <property type="entry name" value="TPR-like_helical_dom_sf"/>
</dbReference>
<dbReference type="InterPro" id="IPR003594">
    <property type="entry name" value="HATPase_dom"/>
</dbReference>
<dbReference type="EC" id="2.7.13.3" evidence="2"/>
<evidence type="ECO:0000256" key="7">
    <source>
        <dbReference type="ARBA" id="ARBA00023012"/>
    </source>
</evidence>
<dbReference type="PANTHER" id="PTHR42878:SF7">
    <property type="entry name" value="SENSOR HISTIDINE KINASE GLRK"/>
    <property type="match status" value="1"/>
</dbReference>
<keyword evidence="6" id="KW-0067">ATP-binding</keyword>
<dbReference type="GO" id="GO:0000155">
    <property type="term" value="F:phosphorelay sensor kinase activity"/>
    <property type="evidence" value="ECO:0007669"/>
    <property type="project" value="InterPro"/>
</dbReference>
<dbReference type="InterPro" id="IPR019734">
    <property type="entry name" value="TPR_rpt"/>
</dbReference>
<feature type="domain" description="Histidine kinase" evidence="11">
    <location>
        <begin position="363"/>
        <end position="582"/>
    </location>
</feature>
<dbReference type="InterPro" id="IPR004358">
    <property type="entry name" value="Sig_transdc_His_kin-like_C"/>
</dbReference>
<dbReference type="GO" id="GO:0000156">
    <property type="term" value="F:phosphorelay response regulator activity"/>
    <property type="evidence" value="ECO:0007669"/>
    <property type="project" value="TreeGrafter"/>
</dbReference>
<dbReference type="InterPro" id="IPR036890">
    <property type="entry name" value="HATPase_C_sf"/>
</dbReference>
<dbReference type="Gene3D" id="1.25.40.10">
    <property type="entry name" value="Tetratricopeptide repeat domain"/>
    <property type="match status" value="2"/>
</dbReference>
<dbReference type="EMBL" id="JRLF01000014">
    <property type="protein sequence ID" value="KQB38460.1"/>
    <property type="molecule type" value="Genomic_DNA"/>
</dbReference>
<keyword evidence="10" id="KW-1133">Transmembrane helix</keyword>
<dbReference type="SUPFAM" id="SSF47384">
    <property type="entry name" value="Homodimeric domain of signal transducing histidine kinase"/>
    <property type="match status" value="1"/>
</dbReference>
<dbReference type="Gene3D" id="3.30.565.10">
    <property type="entry name" value="Histidine kinase-like ATPase, C-terminal domain"/>
    <property type="match status" value="1"/>
</dbReference>
<keyword evidence="3" id="KW-0808">Transferase</keyword>
<dbReference type="Pfam" id="PF13181">
    <property type="entry name" value="TPR_8"/>
    <property type="match status" value="1"/>
</dbReference>
<dbReference type="Proteomes" id="UP000050443">
    <property type="component" value="Unassembled WGS sequence"/>
</dbReference>
<dbReference type="InterPro" id="IPR036097">
    <property type="entry name" value="HisK_dim/P_sf"/>
</dbReference>
<evidence type="ECO:0000256" key="4">
    <source>
        <dbReference type="ARBA" id="ARBA00022741"/>
    </source>
</evidence>
<dbReference type="PROSITE" id="PS50005">
    <property type="entry name" value="TPR"/>
    <property type="match status" value="1"/>
</dbReference>
<keyword evidence="8" id="KW-0802">TPR repeat</keyword>
<dbReference type="SUPFAM" id="SSF55874">
    <property type="entry name" value="ATPase domain of HSP90 chaperone/DNA topoisomerase II/histidine kinase"/>
    <property type="match status" value="1"/>
</dbReference>
<feature type="repeat" description="TPR" evidence="8">
    <location>
        <begin position="161"/>
        <end position="194"/>
    </location>
</feature>
<evidence type="ECO:0000256" key="3">
    <source>
        <dbReference type="ARBA" id="ARBA00022679"/>
    </source>
</evidence>
<evidence type="ECO:0000256" key="6">
    <source>
        <dbReference type="ARBA" id="ARBA00022840"/>
    </source>
</evidence>
<dbReference type="PANTHER" id="PTHR42878">
    <property type="entry name" value="TWO-COMPONENT HISTIDINE KINASE"/>
    <property type="match status" value="1"/>
</dbReference>
<organism evidence="12 13">
    <name type="scientific">Flavobacterium aquidurense</name>
    <dbReference type="NCBI Taxonomy" id="362413"/>
    <lineage>
        <taxon>Bacteria</taxon>
        <taxon>Pseudomonadati</taxon>
        <taxon>Bacteroidota</taxon>
        <taxon>Flavobacteriia</taxon>
        <taxon>Flavobacteriales</taxon>
        <taxon>Flavobacteriaceae</taxon>
        <taxon>Flavobacterium</taxon>
    </lineage>
</organism>
<gene>
    <name evidence="12" type="ORF">RC62_1815</name>
</gene>
<keyword evidence="10" id="KW-0812">Transmembrane</keyword>
<dbReference type="InterPro" id="IPR005467">
    <property type="entry name" value="His_kinase_dom"/>
</dbReference>
<keyword evidence="4" id="KW-0547">Nucleotide-binding</keyword>
<comment type="caution">
    <text evidence="12">The sequence shown here is derived from an EMBL/GenBank/DDBJ whole genome shotgun (WGS) entry which is preliminary data.</text>
</comment>
<proteinExistence type="predicted"/>
<dbReference type="SMART" id="SM00387">
    <property type="entry name" value="HATPase_c"/>
    <property type="match status" value="1"/>
</dbReference>
<name>A0A0N8VM65_9FLAO</name>
<feature type="coiled-coil region" evidence="9">
    <location>
        <begin position="256"/>
        <end position="313"/>
    </location>
</feature>
<accession>A0A0N8VM65</accession>
<dbReference type="GO" id="GO:0030295">
    <property type="term" value="F:protein kinase activator activity"/>
    <property type="evidence" value="ECO:0007669"/>
    <property type="project" value="TreeGrafter"/>
</dbReference>
<evidence type="ECO:0000256" key="10">
    <source>
        <dbReference type="SAM" id="Phobius"/>
    </source>
</evidence>
<dbReference type="GO" id="GO:0007234">
    <property type="term" value="P:osmosensory signaling via phosphorelay pathway"/>
    <property type="evidence" value="ECO:0007669"/>
    <property type="project" value="TreeGrafter"/>
</dbReference>
<evidence type="ECO:0000256" key="5">
    <source>
        <dbReference type="ARBA" id="ARBA00022777"/>
    </source>
</evidence>
<evidence type="ECO:0000256" key="2">
    <source>
        <dbReference type="ARBA" id="ARBA00012438"/>
    </source>
</evidence>
<dbReference type="STRING" id="362413.RC62_1815"/>
<comment type="catalytic activity">
    <reaction evidence="1">
        <text>ATP + protein L-histidine = ADP + protein N-phospho-L-histidine.</text>
        <dbReference type="EC" id="2.7.13.3"/>
    </reaction>
</comment>
<dbReference type="GO" id="GO:0005524">
    <property type="term" value="F:ATP binding"/>
    <property type="evidence" value="ECO:0007669"/>
    <property type="project" value="UniProtKB-KW"/>
</dbReference>
<dbReference type="Pfam" id="PF02518">
    <property type="entry name" value="HATPase_c"/>
    <property type="match status" value="1"/>
</dbReference>
<dbReference type="AlphaFoldDB" id="A0A0N8VM65"/>
<keyword evidence="7" id="KW-0902">Two-component regulatory system</keyword>